<evidence type="ECO:0000256" key="1">
    <source>
        <dbReference type="ARBA" id="ARBA00004604"/>
    </source>
</evidence>
<keyword evidence="5" id="KW-0539">Nucleus</keyword>
<keyword evidence="7" id="KW-0175">Coiled coil</keyword>
<dbReference type="InterPro" id="IPR007276">
    <property type="entry name" value="Nop14"/>
</dbReference>
<feature type="compositionally biased region" description="Basic and acidic residues" evidence="8">
    <location>
        <begin position="217"/>
        <end position="246"/>
    </location>
</feature>
<evidence type="ECO:0000313" key="10">
    <source>
        <dbReference type="Proteomes" id="UP001172684"/>
    </source>
</evidence>
<keyword evidence="10" id="KW-1185">Reference proteome</keyword>
<feature type="region of interest" description="Disordered" evidence="8">
    <location>
        <begin position="1"/>
        <end position="50"/>
    </location>
</feature>
<feature type="compositionally biased region" description="Acidic residues" evidence="8">
    <location>
        <begin position="203"/>
        <end position="214"/>
    </location>
</feature>
<reference evidence="9" key="1">
    <citation type="submission" date="2022-10" db="EMBL/GenBank/DDBJ databases">
        <title>Culturing micro-colonial fungi from biological soil crusts in the Mojave desert and describing Neophaeococcomyces mojavensis, and introducing the new genera and species Taxawa tesnikishii.</title>
        <authorList>
            <person name="Kurbessoian T."/>
            <person name="Stajich J.E."/>
        </authorList>
    </citation>
    <scope>NUCLEOTIDE SEQUENCE</scope>
    <source>
        <strain evidence="9">TK_1</strain>
    </source>
</reference>
<evidence type="ECO:0000313" key="9">
    <source>
        <dbReference type="EMBL" id="KAJ9669063.1"/>
    </source>
</evidence>
<evidence type="ECO:0000256" key="6">
    <source>
        <dbReference type="ARBA" id="ARBA00024695"/>
    </source>
</evidence>
<protein>
    <submittedName>
        <fullName evidence="9">Nucleolar complex protein 14</fullName>
    </submittedName>
</protein>
<evidence type="ECO:0000256" key="3">
    <source>
        <dbReference type="ARBA" id="ARBA00022517"/>
    </source>
</evidence>
<dbReference type="PANTHER" id="PTHR23183:SF0">
    <property type="entry name" value="NUCLEOLAR PROTEIN 14"/>
    <property type="match status" value="1"/>
</dbReference>
<dbReference type="Pfam" id="PF04147">
    <property type="entry name" value="Nop14"/>
    <property type="match status" value="2"/>
</dbReference>
<feature type="coiled-coil region" evidence="7">
    <location>
        <begin position="782"/>
        <end position="817"/>
    </location>
</feature>
<feature type="region of interest" description="Disordered" evidence="8">
    <location>
        <begin position="116"/>
        <end position="254"/>
    </location>
</feature>
<feature type="compositionally biased region" description="Acidic residues" evidence="8">
    <location>
        <begin position="176"/>
        <end position="191"/>
    </location>
</feature>
<accession>A0ABQ9P4Q5</accession>
<name>A0ABQ9P4Q5_9PEZI</name>
<feature type="compositionally biased region" description="Acidic residues" evidence="8">
    <location>
        <begin position="360"/>
        <end position="369"/>
    </location>
</feature>
<dbReference type="PANTHER" id="PTHR23183">
    <property type="entry name" value="NOP14"/>
    <property type="match status" value="1"/>
</dbReference>
<feature type="compositionally biased region" description="Acidic residues" evidence="8">
    <location>
        <begin position="425"/>
        <end position="445"/>
    </location>
</feature>
<gene>
    <name evidence="9" type="primary">NOP14</name>
    <name evidence="9" type="ORF">H2201_000889</name>
</gene>
<dbReference type="EMBL" id="JAPDRL010000004">
    <property type="protein sequence ID" value="KAJ9669063.1"/>
    <property type="molecule type" value="Genomic_DNA"/>
</dbReference>
<feature type="region of interest" description="Disordered" evidence="8">
    <location>
        <begin position="268"/>
        <end position="401"/>
    </location>
</feature>
<feature type="region of interest" description="Disordered" evidence="8">
    <location>
        <begin position="64"/>
        <end position="98"/>
    </location>
</feature>
<comment type="function">
    <text evidence="6">Involved in nucleolar processing of pre-18S ribosomal RNA. Has a role in the nuclear export of 40S pre-ribosomal subunit to the cytoplasm.</text>
</comment>
<comment type="similarity">
    <text evidence="2">Belongs to the NOP14 family.</text>
</comment>
<evidence type="ECO:0000256" key="2">
    <source>
        <dbReference type="ARBA" id="ARBA00007466"/>
    </source>
</evidence>
<feature type="region of interest" description="Disordered" evidence="8">
    <location>
        <begin position="425"/>
        <end position="446"/>
    </location>
</feature>
<comment type="subcellular location">
    <subcellularLocation>
        <location evidence="1">Nucleus</location>
        <location evidence="1">Nucleolus</location>
    </subcellularLocation>
</comment>
<evidence type="ECO:0000256" key="4">
    <source>
        <dbReference type="ARBA" id="ARBA00022552"/>
    </source>
</evidence>
<feature type="compositionally biased region" description="Basic and acidic residues" evidence="8">
    <location>
        <begin position="304"/>
        <end position="359"/>
    </location>
</feature>
<proteinExistence type="inferred from homology"/>
<evidence type="ECO:0000256" key="5">
    <source>
        <dbReference type="ARBA" id="ARBA00023242"/>
    </source>
</evidence>
<organism evidence="9 10">
    <name type="scientific">Coniosporium apollinis</name>
    <dbReference type="NCBI Taxonomy" id="61459"/>
    <lineage>
        <taxon>Eukaryota</taxon>
        <taxon>Fungi</taxon>
        <taxon>Dikarya</taxon>
        <taxon>Ascomycota</taxon>
        <taxon>Pezizomycotina</taxon>
        <taxon>Dothideomycetes</taxon>
        <taxon>Dothideomycetes incertae sedis</taxon>
        <taxon>Coniosporium</taxon>
    </lineage>
</organism>
<keyword evidence="4" id="KW-0698">rRNA processing</keyword>
<feature type="compositionally biased region" description="Polar residues" evidence="8">
    <location>
        <begin position="70"/>
        <end position="79"/>
    </location>
</feature>
<dbReference type="Proteomes" id="UP001172684">
    <property type="component" value="Unassembled WGS sequence"/>
</dbReference>
<comment type="caution">
    <text evidence="9">The sequence shown here is derived from an EMBL/GenBank/DDBJ whole genome shotgun (WGS) entry which is preliminary data.</text>
</comment>
<sequence length="841" mass="95192">MPPSQLKRLKTSLREKGITGPQKSKKQKQRDRNGANADQRVQRNAALAGIRESFNPFEVKVLARPRKFEATTNRPTNGKQAVGRPGVTKSLGEETRKRTLLPEMNRRNKVGGILDRRIGENDPTMTPEQKMLERFTREKQRKKGASMFDLEEAEEEGQLTHLGRSLDVEDGAGGGDDFDEQSLGASDDEDEMMRPLKRRRESLEEDTEIPDDAENGQPERKKTKAEVMKEVMAKSKLHKYERQQAKEEDDELREELDKGMPEILAALMGRQKPNPPPPNASAPAAANGDFSINPDRAALLNGMDRTRADKEYDERLRQMAMDKRAVPTTRTKTEEEKVQEEAERLKQLEEKRQRRMRGEEESDEEEPDQVDGHEAGDEPDGDDAAEFGFTAPPTRLRPEGVEDEDDFIIDDDLIASDLDLDAELSDDSEAEDPDEGDPHEDEEDEFVRGILSRGEKDVTDLAPSASFETSRGSGLAFTYPCPTSHAELLDIFKDVPVTEVPTVVQRIRALYHPQLSAENKTKLAGFSVALVDHIFHVTSNKPPAPLAVVETLIRHIHSLSRTYPETIANAFRSRLKSMHGSGTISPGDLTILTAIGSIYPTSDHFHQVVTPAITIMARWLEMTVPQTAQDHATGAYMSALCLKYQSISKRFIPELVRFTLLALNSTTTPPDVLETHVKNLSAMADLWSTKSAFIEIFSPSALTTLKRLKQTAVLRRLRILIDQARLRRRPLALHNHRPLAIKTSVPKFEEGFNPDKHYDPDRDRADAAKLRAEYKRERKGALRELRKDANFIAREKLREKKERDAAYEKKYKRLVAEIQSEEGKEANVYEREKRARKGRKR</sequence>
<evidence type="ECO:0000256" key="8">
    <source>
        <dbReference type="SAM" id="MobiDB-lite"/>
    </source>
</evidence>
<evidence type="ECO:0000256" key="7">
    <source>
        <dbReference type="SAM" id="Coils"/>
    </source>
</evidence>
<keyword evidence="3" id="KW-0690">Ribosome biogenesis</keyword>